<evidence type="ECO:0000313" key="4">
    <source>
        <dbReference type="Proteomes" id="UP000386575"/>
    </source>
</evidence>
<dbReference type="InterPro" id="IPR007896">
    <property type="entry name" value="BTP_bacteria"/>
</dbReference>
<feature type="transmembrane region" description="Helical" evidence="1">
    <location>
        <begin position="12"/>
        <end position="31"/>
    </location>
</feature>
<accession>A0A6A1TIL9</accession>
<name>A0A6A1TIL9_NEOGA</name>
<dbReference type="AlphaFoldDB" id="A0A6A1TIL9"/>
<evidence type="ECO:0000259" key="2">
    <source>
        <dbReference type="Pfam" id="PF05232"/>
    </source>
</evidence>
<feature type="transmembrane region" description="Helical" evidence="1">
    <location>
        <begin position="107"/>
        <end position="129"/>
    </location>
</feature>
<keyword evidence="1" id="KW-0812">Transmembrane</keyword>
<dbReference type="NCBIfam" id="NF033664">
    <property type="entry name" value="PACE_transport"/>
    <property type="match status" value="1"/>
</dbReference>
<evidence type="ECO:0000256" key="1">
    <source>
        <dbReference type="SAM" id="Phobius"/>
    </source>
</evidence>
<keyword evidence="1" id="KW-1133">Transmembrane helix</keyword>
<dbReference type="RefSeq" id="WP_151047749.1">
    <property type="nucleotide sequence ID" value="NZ_VZUL01000006.1"/>
</dbReference>
<dbReference type="EMBL" id="VZUL01000006">
    <property type="protein sequence ID" value="KAB1082192.1"/>
    <property type="molecule type" value="Genomic_DNA"/>
</dbReference>
<gene>
    <name evidence="3" type="ORF">F4V91_33265</name>
</gene>
<keyword evidence="1" id="KW-0472">Membrane</keyword>
<proteinExistence type="predicted"/>
<feature type="transmembrane region" description="Helical" evidence="1">
    <location>
        <begin position="78"/>
        <end position="101"/>
    </location>
</feature>
<sequence length="146" mass="16626">MRRTADRIRHAILFEIIGLALVTPLGAIAFDKPVHDIGVAGLVGATIATGWNYLYNVIFDRMMQRAVGTTAKTTPLRILHAFLFEAGLLILLMPFFAWYFGISLLEAFIMDAAFAVFYLFYAFFFNLGYDRIFPLPEWKKDAFQSE</sequence>
<dbReference type="Proteomes" id="UP000386575">
    <property type="component" value="Unassembled WGS sequence"/>
</dbReference>
<feature type="transmembrane region" description="Helical" evidence="1">
    <location>
        <begin position="37"/>
        <end position="58"/>
    </location>
</feature>
<reference evidence="3 4" key="1">
    <citation type="submission" date="2019-09" db="EMBL/GenBank/DDBJ databases">
        <title>Genome sequencing of Ng87 strain.</title>
        <authorList>
            <person name="Karasev E.S."/>
            <person name="Andronov E."/>
        </authorList>
    </citation>
    <scope>NUCLEOTIDE SEQUENCE [LARGE SCALE GENOMIC DNA]</scope>
    <source>
        <strain evidence="3 4">Ng87</strain>
    </source>
</reference>
<dbReference type="Pfam" id="PF05232">
    <property type="entry name" value="BTP"/>
    <property type="match status" value="2"/>
</dbReference>
<dbReference type="InterPro" id="IPR058208">
    <property type="entry name" value="PACE"/>
</dbReference>
<feature type="domain" description="Chlorhexidine efflux transporter" evidence="2">
    <location>
        <begin position="72"/>
        <end position="134"/>
    </location>
</feature>
<feature type="domain" description="Chlorhexidine efflux transporter" evidence="2">
    <location>
        <begin position="2"/>
        <end position="65"/>
    </location>
</feature>
<protein>
    <submittedName>
        <fullName evidence="3">PACE efflux transporter</fullName>
    </submittedName>
</protein>
<evidence type="ECO:0000313" key="3">
    <source>
        <dbReference type="EMBL" id="KAB1082192.1"/>
    </source>
</evidence>
<comment type="caution">
    <text evidence="3">The sequence shown here is derived from an EMBL/GenBank/DDBJ whole genome shotgun (WGS) entry which is preliminary data.</text>
</comment>
<organism evidence="3 4">
    <name type="scientific">Neorhizobium galegae</name>
    <name type="common">Rhizobium galegae</name>
    <dbReference type="NCBI Taxonomy" id="399"/>
    <lineage>
        <taxon>Bacteria</taxon>
        <taxon>Pseudomonadati</taxon>
        <taxon>Pseudomonadota</taxon>
        <taxon>Alphaproteobacteria</taxon>
        <taxon>Hyphomicrobiales</taxon>
        <taxon>Rhizobiaceae</taxon>
        <taxon>Rhizobium/Agrobacterium group</taxon>
        <taxon>Neorhizobium</taxon>
    </lineage>
</organism>